<evidence type="ECO:0000313" key="6">
    <source>
        <dbReference type="Proteomes" id="UP000054047"/>
    </source>
</evidence>
<dbReference type="AlphaFoldDB" id="A0A0C2GNP8"/>
<keyword evidence="6" id="KW-1185">Reference proteome</keyword>
<organism evidence="5 6">
    <name type="scientific">Ancylostoma duodenale</name>
    <dbReference type="NCBI Taxonomy" id="51022"/>
    <lineage>
        <taxon>Eukaryota</taxon>
        <taxon>Metazoa</taxon>
        <taxon>Ecdysozoa</taxon>
        <taxon>Nematoda</taxon>
        <taxon>Chromadorea</taxon>
        <taxon>Rhabditida</taxon>
        <taxon>Rhabditina</taxon>
        <taxon>Rhabditomorpha</taxon>
        <taxon>Strongyloidea</taxon>
        <taxon>Ancylostomatidae</taxon>
        <taxon>Ancylostomatinae</taxon>
        <taxon>Ancylostoma</taxon>
    </lineage>
</organism>
<dbReference type="EMBL" id="KN732902">
    <property type="protein sequence ID" value="KIH58621.1"/>
    <property type="molecule type" value="Genomic_DNA"/>
</dbReference>
<dbReference type="GO" id="GO:0043025">
    <property type="term" value="C:neuronal cell body"/>
    <property type="evidence" value="ECO:0007669"/>
    <property type="project" value="TreeGrafter"/>
</dbReference>
<dbReference type="SMART" id="SM00408">
    <property type="entry name" value="IGc2"/>
    <property type="match status" value="2"/>
</dbReference>
<dbReference type="InterPro" id="IPR003599">
    <property type="entry name" value="Ig_sub"/>
</dbReference>
<evidence type="ECO:0000313" key="5">
    <source>
        <dbReference type="EMBL" id="KIH58621.1"/>
    </source>
</evidence>
<dbReference type="PANTHER" id="PTHR45080">
    <property type="entry name" value="CONTACTIN 5"/>
    <property type="match status" value="1"/>
</dbReference>
<dbReference type="PROSITE" id="PS50835">
    <property type="entry name" value="IG_LIKE"/>
    <property type="match status" value="3"/>
</dbReference>
<dbReference type="InterPro" id="IPR013783">
    <property type="entry name" value="Ig-like_fold"/>
</dbReference>
<gene>
    <name evidence="5" type="ORF">ANCDUO_11171</name>
</gene>
<dbReference type="GO" id="GO:0007156">
    <property type="term" value="P:homophilic cell adhesion via plasma membrane adhesion molecules"/>
    <property type="evidence" value="ECO:0007669"/>
    <property type="project" value="TreeGrafter"/>
</dbReference>
<sequence length="292" mass="32168">MNVIAASPTVISPTDHNVNYSNVGDSLSIECKADGVPPPEITWTKNEKIVSTGPVLNITKLQKHHEGIYTCLAVNVEGRATSQFELKFSKVPTFDFVPTNKTVVEGSNVFWRCHVDAQPTGILYTWIFRDRPIKTTETGLRVDIKVTCKTDEMKEVCRAFIFEGGDLSLRDVRKYDRGWYVCNAHSPSGEQSQASAYLDVLYAPEALPSHRQVLTIGYGQNGTISCAVDANPMPSHYTWSKNGHFVSTTAEASILCCFILEERVVWGGMGEGGSKSTKAGAQIRIGTHLSNY</sequence>
<evidence type="ECO:0000256" key="3">
    <source>
        <dbReference type="ARBA" id="ARBA00023319"/>
    </source>
</evidence>
<protein>
    <submittedName>
        <fullName evidence="5">Immunoglobulin domain protein</fullName>
    </submittedName>
</protein>
<evidence type="ECO:0000259" key="4">
    <source>
        <dbReference type="PROSITE" id="PS50835"/>
    </source>
</evidence>
<dbReference type="OrthoDB" id="6612025at2759"/>
<keyword evidence="2" id="KW-1015">Disulfide bond</keyword>
<accession>A0A0C2GNP8</accession>
<name>A0A0C2GNP8_9BILA</name>
<dbReference type="SUPFAM" id="SSF48726">
    <property type="entry name" value="Immunoglobulin"/>
    <property type="match status" value="3"/>
</dbReference>
<evidence type="ECO:0000256" key="2">
    <source>
        <dbReference type="ARBA" id="ARBA00023157"/>
    </source>
</evidence>
<evidence type="ECO:0000256" key="1">
    <source>
        <dbReference type="ARBA" id="ARBA00022729"/>
    </source>
</evidence>
<dbReference type="InterPro" id="IPR007110">
    <property type="entry name" value="Ig-like_dom"/>
</dbReference>
<dbReference type="GO" id="GO:0030424">
    <property type="term" value="C:axon"/>
    <property type="evidence" value="ECO:0007669"/>
    <property type="project" value="TreeGrafter"/>
</dbReference>
<feature type="non-terminal residue" evidence="5">
    <location>
        <position position="292"/>
    </location>
</feature>
<dbReference type="GO" id="GO:0005886">
    <property type="term" value="C:plasma membrane"/>
    <property type="evidence" value="ECO:0007669"/>
    <property type="project" value="TreeGrafter"/>
</dbReference>
<dbReference type="SMART" id="SM00409">
    <property type="entry name" value="IG"/>
    <property type="match status" value="2"/>
</dbReference>
<dbReference type="InterPro" id="IPR050958">
    <property type="entry name" value="Cell_Adh-Cytoskel_Orgn"/>
</dbReference>
<dbReference type="InterPro" id="IPR036179">
    <property type="entry name" value="Ig-like_dom_sf"/>
</dbReference>
<dbReference type="Proteomes" id="UP000054047">
    <property type="component" value="Unassembled WGS sequence"/>
</dbReference>
<dbReference type="GO" id="GO:0050808">
    <property type="term" value="P:synapse organization"/>
    <property type="evidence" value="ECO:0007669"/>
    <property type="project" value="TreeGrafter"/>
</dbReference>
<proteinExistence type="predicted"/>
<feature type="domain" description="Ig-like" evidence="4">
    <location>
        <begin position="204"/>
        <end position="292"/>
    </location>
</feature>
<dbReference type="GO" id="GO:0008046">
    <property type="term" value="F:axon guidance receptor activity"/>
    <property type="evidence" value="ECO:0007669"/>
    <property type="project" value="TreeGrafter"/>
</dbReference>
<dbReference type="Gene3D" id="2.60.40.10">
    <property type="entry name" value="Immunoglobulins"/>
    <property type="match status" value="3"/>
</dbReference>
<dbReference type="InterPro" id="IPR003598">
    <property type="entry name" value="Ig_sub2"/>
</dbReference>
<dbReference type="PANTHER" id="PTHR45080:SF8">
    <property type="entry name" value="IG-LIKE DOMAIN-CONTAINING PROTEIN"/>
    <property type="match status" value="1"/>
</dbReference>
<reference evidence="5 6" key="1">
    <citation type="submission" date="2013-12" db="EMBL/GenBank/DDBJ databases">
        <title>Draft genome of the parsitic nematode Ancylostoma duodenale.</title>
        <authorList>
            <person name="Mitreva M."/>
        </authorList>
    </citation>
    <scope>NUCLEOTIDE SEQUENCE [LARGE SCALE GENOMIC DNA]</scope>
    <source>
        <strain evidence="5 6">Zhejiang</strain>
    </source>
</reference>
<feature type="domain" description="Ig-like" evidence="4">
    <location>
        <begin position="92"/>
        <end position="199"/>
    </location>
</feature>
<dbReference type="Pfam" id="PF13927">
    <property type="entry name" value="Ig_3"/>
    <property type="match status" value="2"/>
</dbReference>
<keyword evidence="3" id="KW-0393">Immunoglobulin domain</keyword>
<feature type="domain" description="Ig-like" evidence="4">
    <location>
        <begin position="8"/>
        <end position="89"/>
    </location>
</feature>
<keyword evidence="1" id="KW-0732">Signal</keyword>